<sequence>MNDRLDPALAQDPNAPVRYERDARGVVTLTLNRPQAFNALSEAMLAALQAAVERVAADEGARVVVLAAEGKAFCAGHDLKEMRAEPSLDYYNRLFAQCGRFMMALQALPVPVIAQVQGIATAAGCQLVAMCDLAVSARDAKFAVSGVNLGLFCSTPSVALSRNLGRKAAFEMLVTGAFISADEAKAQGLVNRVVDAADVPAEVAKLVDSIVAKPRVAIAAGKGLFYRQLEVGMAAAYEDAARTMACNMMDPSALEGVQAFIDKRQPNW</sequence>
<evidence type="ECO:0000256" key="1">
    <source>
        <dbReference type="ARBA" id="ARBA00005254"/>
    </source>
</evidence>
<dbReference type="InterPro" id="IPR014748">
    <property type="entry name" value="Enoyl-CoA_hydra_C"/>
</dbReference>
<dbReference type="SUPFAM" id="SSF52096">
    <property type="entry name" value="ClpP/crotonase"/>
    <property type="match status" value="1"/>
</dbReference>
<evidence type="ECO:0000256" key="6">
    <source>
        <dbReference type="ARBA" id="ARBA00040545"/>
    </source>
</evidence>
<evidence type="ECO:0000256" key="3">
    <source>
        <dbReference type="ARBA" id="ARBA00022946"/>
    </source>
</evidence>
<comment type="function">
    <text evidence="5">May play a role in fatty acid biosynthesis and insulin sensitivity.</text>
</comment>
<protein>
    <recommendedName>
        <fullName evidence="6">Enoyl-CoA hydratase domain-containing protein 3, mitochondrial</fullName>
    </recommendedName>
</protein>
<evidence type="ECO:0000256" key="5">
    <source>
        <dbReference type="ARBA" id="ARBA00037410"/>
    </source>
</evidence>
<gene>
    <name evidence="7" type="ORF">G9Q37_05040</name>
</gene>
<keyword evidence="4" id="KW-0443">Lipid metabolism</keyword>
<dbReference type="NCBIfam" id="NF006008">
    <property type="entry name" value="PRK08139.1"/>
    <property type="match status" value="1"/>
</dbReference>
<dbReference type="CDD" id="cd06558">
    <property type="entry name" value="crotonase-like"/>
    <property type="match status" value="1"/>
</dbReference>
<accession>A0A6G8IEQ6</accession>
<dbReference type="Pfam" id="PF00378">
    <property type="entry name" value="ECH_1"/>
    <property type="match status" value="1"/>
</dbReference>
<dbReference type="Gene3D" id="1.10.12.10">
    <property type="entry name" value="Lyase 2-enoyl-coa Hydratase, Chain A, domain 2"/>
    <property type="match status" value="1"/>
</dbReference>
<dbReference type="GO" id="GO:0006631">
    <property type="term" value="P:fatty acid metabolic process"/>
    <property type="evidence" value="ECO:0007669"/>
    <property type="project" value="UniProtKB-KW"/>
</dbReference>
<dbReference type="InterPro" id="IPR052377">
    <property type="entry name" value="Mitochondrial_ECH-domain"/>
</dbReference>
<keyword evidence="7" id="KW-0456">Lyase</keyword>
<reference evidence="7 8" key="1">
    <citation type="submission" date="2020-03" db="EMBL/GenBank/DDBJ databases">
        <title>Hydrogenophaga sp. nov. isolated from cyanobacterial mat.</title>
        <authorList>
            <person name="Thorat V."/>
            <person name="Kirdat K."/>
            <person name="Tiwarekar B."/>
            <person name="Costa E.D."/>
            <person name="Yadav A."/>
        </authorList>
    </citation>
    <scope>NUCLEOTIDE SEQUENCE [LARGE SCALE GENOMIC DNA]</scope>
    <source>
        <strain evidence="7 8">BA0156</strain>
    </source>
</reference>
<evidence type="ECO:0000313" key="8">
    <source>
        <dbReference type="Proteomes" id="UP000503162"/>
    </source>
</evidence>
<proteinExistence type="inferred from homology"/>
<dbReference type="AlphaFoldDB" id="A0A6G8IEQ6"/>
<keyword evidence="3" id="KW-0809">Transit peptide</keyword>
<evidence type="ECO:0000256" key="4">
    <source>
        <dbReference type="ARBA" id="ARBA00023098"/>
    </source>
</evidence>
<dbReference type="PANTHER" id="PTHR43602:SF1">
    <property type="entry name" value="ENOYL-COA HYDRATASE DOMAIN-CONTAINING PROTEIN 3, MITOCHONDRIAL"/>
    <property type="match status" value="1"/>
</dbReference>
<dbReference type="EMBL" id="CP049989">
    <property type="protein sequence ID" value="QIM51548.1"/>
    <property type="molecule type" value="Genomic_DNA"/>
</dbReference>
<dbReference type="RefSeq" id="WP_166225444.1">
    <property type="nucleotide sequence ID" value="NZ_CP049989.1"/>
</dbReference>
<keyword evidence="8" id="KW-1185">Reference proteome</keyword>
<dbReference type="Gene3D" id="3.90.226.10">
    <property type="entry name" value="2-enoyl-CoA Hydratase, Chain A, domain 1"/>
    <property type="match status" value="1"/>
</dbReference>
<evidence type="ECO:0000313" key="7">
    <source>
        <dbReference type="EMBL" id="QIM51548.1"/>
    </source>
</evidence>
<organism evidence="7 8">
    <name type="scientific">Hydrogenophaga crocea</name>
    <dbReference type="NCBI Taxonomy" id="2716225"/>
    <lineage>
        <taxon>Bacteria</taxon>
        <taxon>Pseudomonadati</taxon>
        <taxon>Pseudomonadota</taxon>
        <taxon>Betaproteobacteria</taxon>
        <taxon>Burkholderiales</taxon>
        <taxon>Comamonadaceae</taxon>
        <taxon>Hydrogenophaga</taxon>
    </lineage>
</organism>
<dbReference type="Proteomes" id="UP000503162">
    <property type="component" value="Chromosome"/>
</dbReference>
<comment type="similarity">
    <text evidence="1">Belongs to the enoyl-CoA hydratase/isomerase family.</text>
</comment>
<dbReference type="InterPro" id="IPR001753">
    <property type="entry name" value="Enoyl-CoA_hydra/iso"/>
</dbReference>
<dbReference type="InterPro" id="IPR029045">
    <property type="entry name" value="ClpP/crotonase-like_dom_sf"/>
</dbReference>
<dbReference type="KEGG" id="hcz:G9Q37_05040"/>
<dbReference type="PANTHER" id="PTHR43602">
    <property type="match status" value="1"/>
</dbReference>
<evidence type="ECO:0000256" key="2">
    <source>
        <dbReference type="ARBA" id="ARBA00022832"/>
    </source>
</evidence>
<keyword evidence="2" id="KW-0276">Fatty acid metabolism</keyword>
<dbReference type="GO" id="GO:0016836">
    <property type="term" value="F:hydro-lyase activity"/>
    <property type="evidence" value="ECO:0007669"/>
    <property type="project" value="TreeGrafter"/>
</dbReference>
<name>A0A6G8IEQ6_9BURK</name>